<dbReference type="PRINTS" id="PR01438">
    <property type="entry name" value="UNVRSLSTRESS"/>
</dbReference>
<dbReference type="EMBL" id="CP013235">
    <property type="protein sequence ID" value="AMP10006.1"/>
    <property type="molecule type" value="Genomic_DNA"/>
</dbReference>
<comment type="similarity">
    <text evidence="1">Belongs to the universal stress protein A family.</text>
</comment>
<evidence type="ECO:0000313" key="3">
    <source>
        <dbReference type="EMBL" id="AMP10006.1"/>
    </source>
</evidence>
<proteinExistence type="inferred from homology"/>
<accession>A0A127QJ28</accession>
<dbReference type="Gene3D" id="3.40.50.620">
    <property type="entry name" value="HUPs"/>
    <property type="match status" value="1"/>
</dbReference>
<dbReference type="PATRIC" id="fig|279058.17.peg.2431"/>
<dbReference type="PANTHER" id="PTHR46268:SF15">
    <property type="entry name" value="UNIVERSAL STRESS PROTEIN HP_0031"/>
    <property type="match status" value="1"/>
</dbReference>
<feature type="domain" description="UspA" evidence="2">
    <location>
        <begin position="4"/>
        <end position="150"/>
    </location>
</feature>
<dbReference type="InterPro" id="IPR014729">
    <property type="entry name" value="Rossmann-like_a/b/a_fold"/>
</dbReference>
<evidence type="ECO:0000313" key="4">
    <source>
        <dbReference type="Proteomes" id="UP000071778"/>
    </source>
</evidence>
<dbReference type="Pfam" id="PF00582">
    <property type="entry name" value="Usp"/>
    <property type="match status" value="1"/>
</dbReference>
<dbReference type="Proteomes" id="UP000071778">
    <property type="component" value="Chromosome"/>
</dbReference>
<protein>
    <submittedName>
        <fullName evidence="3">Universal stress family protein</fullName>
    </submittedName>
</protein>
<dbReference type="SUPFAM" id="SSF52402">
    <property type="entry name" value="Adenine nucleotide alpha hydrolases-like"/>
    <property type="match status" value="1"/>
</dbReference>
<evidence type="ECO:0000259" key="2">
    <source>
        <dbReference type="Pfam" id="PF00582"/>
    </source>
</evidence>
<name>A0A127QJ28_9BURK</name>
<reference evidence="3 4" key="1">
    <citation type="submission" date="2015-11" db="EMBL/GenBank/DDBJ databases">
        <title>Exploring the genomic traits of fungus-feeding bacterial genus Collimonas.</title>
        <authorList>
            <person name="Song C."/>
            <person name="Schmidt R."/>
            <person name="de Jager V."/>
            <person name="Krzyzanowska D."/>
            <person name="Jongedijk E."/>
            <person name="Cankar K."/>
            <person name="Beekwilder J."/>
            <person name="van Veen A."/>
            <person name="de Boer W."/>
            <person name="van Veen J.A."/>
            <person name="Garbeva P."/>
        </authorList>
    </citation>
    <scope>NUCLEOTIDE SEQUENCE [LARGE SCALE GENOMIC DNA]</scope>
    <source>
        <strain evidence="3 4">Ter282</strain>
    </source>
</reference>
<dbReference type="RefSeq" id="WP_061533381.1">
    <property type="nucleotide sequence ID" value="NZ_CP013233.1"/>
</dbReference>
<sequence length="167" mass="18385">MAIYKKVLLAVDGSPTSDQALAQIANFVTTDAIVRVVYVAEDPLTTYPVINEDFTYLELLRDVTLEEGKKVLEKAESSLRSQGYQVETKLIDLRATGQDIPGAIKADGEKWGTDLTVLGTHGRRGVRRMFLGSVAENFVRMSTRPVLLVHSIEPAAAQEKRDKGDHA</sequence>
<gene>
    <name evidence="3" type="ORF">CAter282_2256</name>
</gene>
<dbReference type="CDD" id="cd00293">
    <property type="entry name" value="USP-like"/>
    <property type="match status" value="1"/>
</dbReference>
<keyword evidence="4" id="KW-1185">Reference proteome</keyword>
<dbReference type="InterPro" id="IPR006015">
    <property type="entry name" value="Universal_stress_UspA"/>
</dbReference>
<dbReference type="PANTHER" id="PTHR46268">
    <property type="entry name" value="STRESS RESPONSE PROTEIN NHAX"/>
    <property type="match status" value="1"/>
</dbReference>
<dbReference type="OrthoDB" id="8547832at2"/>
<organism evidence="3 4">
    <name type="scientific">Collimonas arenae</name>
    <dbReference type="NCBI Taxonomy" id="279058"/>
    <lineage>
        <taxon>Bacteria</taxon>
        <taxon>Pseudomonadati</taxon>
        <taxon>Pseudomonadota</taxon>
        <taxon>Betaproteobacteria</taxon>
        <taxon>Burkholderiales</taxon>
        <taxon>Oxalobacteraceae</taxon>
        <taxon>Collimonas</taxon>
    </lineage>
</organism>
<dbReference type="InterPro" id="IPR006016">
    <property type="entry name" value="UspA"/>
</dbReference>
<dbReference type="AlphaFoldDB" id="A0A127QJ28"/>
<evidence type="ECO:0000256" key="1">
    <source>
        <dbReference type="ARBA" id="ARBA00008791"/>
    </source>
</evidence>